<dbReference type="PANTHER" id="PTHR12227:SF0">
    <property type="entry name" value="GLYCERATE KINASE"/>
    <property type="match status" value="1"/>
</dbReference>
<dbReference type="InterPro" id="IPR038614">
    <property type="entry name" value="GK_N_sf"/>
</dbReference>
<organism evidence="3 4">
    <name type="scientific">Comamonas nitrativorans</name>
    <dbReference type="NCBI Taxonomy" id="108437"/>
    <lineage>
        <taxon>Bacteria</taxon>
        <taxon>Pseudomonadati</taxon>
        <taxon>Pseudomonadota</taxon>
        <taxon>Betaproteobacteria</taxon>
        <taxon>Burkholderiales</taxon>
        <taxon>Comamonadaceae</taxon>
        <taxon>Comamonas</taxon>
    </lineage>
</organism>
<dbReference type="SUPFAM" id="SSF82544">
    <property type="entry name" value="GckA/TtuD-like"/>
    <property type="match status" value="1"/>
</dbReference>
<keyword evidence="4" id="KW-1185">Reference proteome</keyword>
<keyword evidence="3" id="KW-0418">Kinase</keyword>
<evidence type="ECO:0000259" key="2">
    <source>
        <dbReference type="Pfam" id="PF13660"/>
    </source>
</evidence>
<feature type="domain" description="MOFRL" evidence="1">
    <location>
        <begin position="308"/>
        <end position="413"/>
    </location>
</feature>
<dbReference type="Gene3D" id="3.40.50.10180">
    <property type="entry name" value="Glycerate kinase, MOFRL-like N-terminal domain"/>
    <property type="match status" value="1"/>
</dbReference>
<protein>
    <submittedName>
        <fullName evidence="3">Glycerate kinase</fullName>
    </submittedName>
</protein>
<keyword evidence="3" id="KW-0808">Transferase</keyword>
<dbReference type="Pfam" id="PF05161">
    <property type="entry name" value="MOFRL"/>
    <property type="match status" value="1"/>
</dbReference>
<evidence type="ECO:0000259" key="1">
    <source>
        <dbReference type="Pfam" id="PF05161"/>
    </source>
</evidence>
<evidence type="ECO:0000313" key="4">
    <source>
        <dbReference type="Proteomes" id="UP001595967"/>
    </source>
</evidence>
<proteinExistence type="predicted"/>
<dbReference type="InterPro" id="IPR007835">
    <property type="entry name" value="MOFRL"/>
</dbReference>
<dbReference type="InterPro" id="IPR037035">
    <property type="entry name" value="GK-like_C_sf"/>
</dbReference>
<reference evidence="4" key="1">
    <citation type="journal article" date="2019" name="Int. J. Syst. Evol. Microbiol.">
        <title>The Global Catalogue of Microorganisms (GCM) 10K type strain sequencing project: providing services to taxonomists for standard genome sequencing and annotation.</title>
        <authorList>
            <consortium name="The Broad Institute Genomics Platform"/>
            <consortium name="The Broad Institute Genome Sequencing Center for Infectious Disease"/>
            <person name="Wu L."/>
            <person name="Ma J."/>
        </authorList>
    </citation>
    <scope>NUCLEOTIDE SEQUENCE [LARGE SCALE GENOMIC DNA]</scope>
    <source>
        <strain evidence="4">JCM 11650</strain>
    </source>
</reference>
<dbReference type="Proteomes" id="UP001595967">
    <property type="component" value="Unassembled WGS sequence"/>
</dbReference>
<dbReference type="InterPro" id="IPR025286">
    <property type="entry name" value="MOFRL_assoc_dom"/>
</dbReference>
<comment type="caution">
    <text evidence="3">The sequence shown here is derived from an EMBL/GenBank/DDBJ whole genome shotgun (WGS) entry which is preliminary data.</text>
</comment>
<evidence type="ECO:0000313" key="3">
    <source>
        <dbReference type="EMBL" id="MFC4621810.1"/>
    </source>
</evidence>
<name>A0ABV9GX22_9BURK</name>
<dbReference type="GO" id="GO:0016301">
    <property type="term" value="F:kinase activity"/>
    <property type="evidence" value="ECO:0007669"/>
    <property type="project" value="UniProtKB-KW"/>
</dbReference>
<feature type="domain" description="MOFRL-associated" evidence="2">
    <location>
        <begin position="7"/>
        <end position="228"/>
    </location>
</feature>
<sequence length="421" mass="43474">MHTAPILREMFEAAIASAQPQRCVPPHLPRPQDVKGRLVVLGAGKASAAMARAVEDHWRGPLTGLVVTRYGYEVACPRIEIVQAAHPVPDAAGLQAAQRMLALADSLTADDVVLCLISGGGSSLLPLPLPGISLEDKQAINRALLASGASIGEMNTVRRHLSAIKGGRLAAACHPARVITLLLSDVPGDHPADIASGPTVGDASTCADALAIVRRYGLQLPAHVLAVLDSGTGESVKPDDPRLAGHATHIVAAPQQALEAAAQVAQGHGLSAYILSDAIEGEARDVGKVLAAQALQVAERGQPFAAPCVILSGGETTVTLRGQGRGGRNVECLLSFAIATRGHPRIHALMGDTDGVDGMEEIAGAQIAPDTLERAFALGLHPLRSLDGNDAHSFFEALGASVVTGPTLTNVNDFRAILITA</sequence>
<gene>
    <name evidence="3" type="ORF">ACFO3A_06225</name>
</gene>
<accession>A0ABV9GX22</accession>
<dbReference type="EMBL" id="JBHSEW010000004">
    <property type="protein sequence ID" value="MFC4621810.1"/>
    <property type="molecule type" value="Genomic_DNA"/>
</dbReference>
<dbReference type="Gene3D" id="3.40.1480.10">
    <property type="entry name" value="MOFRL domain"/>
    <property type="match status" value="1"/>
</dbReference>
<dbReference type="Pfam" id="PF13660">
    <property type="entry name" value="DUF4147"/>
    <property type="match status" value="1"/>
</dbReference>
<dbReference type="InterPro" id="IPR039760">
    <property type="entry name" value="MOFRL_protein"/>
</dbReference>
<dbReference type="PANTHER" id="PTHR12227">
    <property type="entry name" value="GLYCERATE KINASE"/>
    <property type="match status" value="1"/>
</dbReference>
<dbReference type="RefSeq" id="WP_377724907.1">
    <property type="nucleotide sequence ID" value="NZ_JBHSEW010000004.1"/>
</dbReference>